<feature type="compositionally biased region" description="Low complexity" evidence="1">
    <location>
        <begin position="57"/>
        <end position="76"/>
    </location>
</feature>
<feature type="compositionally biased region" description="Gly residues" evidence="1">
    <location>
        <begin position="21"/>
        <end position="56"/>
    </location>
</feature>
<evidence type="ECO:0000313" key="2">
    <source>
        <dbReference type="EMBL" id="ART67576.1"/>
    </source>
</evidence>
<keyword evidence="3" id="KW-1185">Reference proteome</keyword>
<organism evidence="2 3">
    <name type="scientific">Mycobacterium dioxanotrophicus</name>
    <dbReference type="NCBI Taxonomy" id="482462"/>
    <lineage>
        <taxon>Bacteria</taxon>
        <taxon>Bacillati</taxon>
        <taxon>Actinomycetota</taxon>
        <taxon>Actinomycetes</taxon>
        <taxon>Mycobacteriales</taxon>
        <taxon>Mycobacteriaceae</taxon>
        <taxon>Mycobacterium</taxon>
    </lineage>
</organism>
<dbReference type="Proteomes" id="UP000195331">
    <property type="component" value="Chromosome"/>
</dbReference>
<gene>
    <name evidence="2" type="ORF">BTO20_02315</name>
</gene>
<dbReference type="EMBL" id="CP020809">
    <property type="protein sequence ID" value="ART67576.1"/>
    <property type="molecule type" value="Genomic_DNA"/>
</dbReference>
<evidence type="ECO:0000256" key="1">
    <source>
        <dbReference type="SAM" id="MobiDB-lite"/>
    </source>
</evidence>
<feature type="region of interest" description="Disordered" evidence="1">
    <location>
        <begin position="1"/>
        <end position="77"/>
    </location>
</feature>
<dbReference type="AlphaFoldDB" id="A0A1Y0BXG3"/>
<evidence type="ECO:0000313" key="3">
    <source>
        <dbReference type="Proteomes" id="UP000195331"/>
    </source>
</evidence>
<accession>A0A1Y0BXG3</accession>
<reference evidence="2 3" key="1">
    <citation type="submission" date="2017-04" db="EMBL/GenBank/DDBJ databases">
        <title>Whole Genome Sequence of 1,4-Dioxane Degrading Bacterium Mycobacterium dioxanotrophicus PH-06.</title>
        <authorList>
            <person name="He Y."/>
        </authorList>
    </citation>
    <scope>NUCLEOTIDE SEQUENCE [LARGE SCALE GENOMIC DNA]</scope>
    <source>
        <strain evidence="2 3">PH-06</strain>
    </source>
</reference>
<sequence length="117" mass="11523">MRCADPHRTPDCTRQRPGPGGPGCGAGGPGWHGCNGGHGAGAGPGAPGPGGGGGGSALATPAPKPNAANDKPAATANVPIRLRVTMLDNHLSLHDEMFIAGTTLATDVIRVLAKEYA</sequence>
<protein>
    <submittedName>
        <fullName evidence="2">Uncharacterized protein</fullName>
    </submittedName>
</protein>
<feature type="compositionally biased region" description="Basic and acidic residues" evidence="1">
    <location>
        <begin position="1"/>
        <end position="14"/>
    </location>
</feature>
<dbReference type="KEGG" id="mdx:BTO20_02315"/>
<proteinExistence type="predicted"/>
<name>A0A1Y0BXG3_9MYCO</name>